<feature type="transmembrane region" description="Helical" evidence="6">
    <location>
        <begin position="350"/>
        <end position="369"/>
    </location>
</feature>
<dbReference type="SUPFAM" id="SSF103473">
    <property type="entry name" value="MFS general substrate transporter"/>
    <property type="match status" value="1"/>
</dbReference>
<feature type="transmembrane region" description="Helical" evidence="6">
    <location>
        <begin position="137"/>
        <end position="159"/>
    </location>
</feature>
<feature type="transmembrane region" description="Helical" evidence="6">
    <location>
        <begin position="37"/>
        <end position="58"/>
    </location>
</feature>
<evidence type="ECO:0000256" key="5">
    <source>
        <dbReference type="ARBA" id="ARBA00023136"/>
    </source>
</evidence>
<proteinExistence type="predicted"/>
<feature type="transmembrane region" description="Helical" evidence="6">
    <location>
        <begin position="70"/>
        <end position="90"/>
    </location>
</feature>
<feature type="transmembrane region" description="Helical" evidence="6">
    <location>
        <begin position="254"/>
        <end position="274"/>
    </location>
</feature>
<reference evidence="7 8" key="1">
    <citation type="submission" date="2021-01" db="EMBL/GenBank/DDBJ databases">
        <title>Genomic Encyclopedia of Type Strains, Phase IV (KMG-IV): sequencing the most valuable type-strain genomes for metagenomic binning, comparative biology and taxonomic classification.</title>
        <authorList>
            <person name="Goeker M."/>
        </authorList>
    </citation>
    <scope>NUCLEOTIDE SEQUENCE [LARGE SCALE GENOMIC DNA]</scope>
    <source>
        <strain evidence="7 8">DSM 105453</strain>
    </source>
</reference>
<feature type="transmembrane region" description="Helical" evidence="6">
    <location>
        <begin position="96"/>
        <end position="116"/>
    </location>
</feature>
<dbReference type="PANTHER" id="PTHR23513">
    <property type="entry name" value="INTEGRAL MEMBRANE EFFLUX PROTEIN-RELATED"/>
    <property type="match status" value="1"/>
</dbReference>
<feature type="transmembrane region" description="Helical" evidence="6">
    <location>
        <begin position="224"/>
        <end position="242"/>
    </location>
</feature>
<keyword evidence="8" id="KW-1185">Reference proteome</keyword>
<dbReference type="InterPro" id="IPR011701">
    <property type="entry name" value="MFS"/>
</dbReference>
<comment type="caution">
    <text evidence="7">The sequence shown here is derived from an EMBL/GenBank/DDBJ whole genome shotgun (WGS) entry which is preliminary data.</text>
</comment>
<protein>
    <submittedName>
        <fullName evidence="7">MFS family permease</fullName>
    </submittedName>
</protein>
<organism evidence="7 8">
    <name type="scientific">Siminovitchia thermophila</name>
    <dbReference type="NCBI Taxonomy" id="1245522"/>
    <lineage>
        <taxon>Bacteria</taxon>
        <taxon>Bacillati</taxon>
        <taxon>Bacillota</taxon>
        <taxon>Bacilli</taxon>
        <taxon>Bacillales</taxon>
        <taxon>Bacillaceae</taxon>
        <taxon>Siminovitchia</taxon>
    </lineage>
</organism>
<evidence type="ECO:0000256" key="3">
    <source>
        <dbReference type="ARBA" id="ARBA00022692"/>
    </source>
</evidence>
<dbReference type="EMBL" id="JAFBFH010000022">
    <property type="protein sequence ID" value="MBM7716088.1"/>
    <property type="molecule type" value="Genomic_DNA"/>
</dbReference>
<dbReference type="PANTHER" id="PTHR23513:SF19">
    <property type="entry name" value="MAJOR FACILITATOR SUPERFAMILY (MFS) PROFILE DOMAIN-CONTAINING PROTEIN"/>
    <property type="match status" value="1"/>
</dbReference>
<keyword evidence="5 6" id="KW-0472">Membrane</keyword>
<evidence type="ECO:0000256" key="1">
    <source>
        <dbReference type="ARBA" id="ARBA00004651"/>
    </source>
</evidence>
<dbReference type="InterPro" id="IPR036259">
    <property type="entry name" value="MFS_trans_sf"/>
</dbReference>
<dbReference type="Gene3D" id="1.20.1250.20">
    <property type="entry name" value="MFS general substrate transporter like domains"/>
    <property type="match status" value="1"/>
</dbReference>
<evidence type="ECO:0000256" key="2">
    <source>
        <dbReference type="ARBA" id="ARBA00022475"/>
    </source>
</evidence>
<sequence>MNKSFYYLWVSISFGKLALSIYTMTITLTIYSFTHSATLASVVMLIHVIGKVLSSFVFPLTTENTPLKKILSLSLFTQMLIIAFLLGVLIMEINQVLQLTFIYSLICLAGFMDGFVSPSRMSLIPELVEDTKIGKANSLISTTDQTFALLGWSVGTIAISYYGSSWVLLASFTLLMLSFFSSLKLKTTKVKEAKKRPKWETIKAGWFILFSKKNHMRTITTMDILEGIASGIWIGGISLVFVKEVLKKGEQWWGFINTSYFAGSIIGGILITLFSIKLQKHLIKGIITGSFMVSILVFFYAVNTTAWIALALVILMGPFYQLRDISQQTYIQKVAVDNTLSKLYAAKDNLYYLIFALSVFITGMISDYIGVVYVYYLAFILYLASTIFAIFTFQKGNRSAQILDIGN</sequence>
<evidence type="ECO:0000256" key="4">
    <source>
        <dbReference type="ARBA" id="ARBA00022989"/>
    </source>
</evidence>
<keyword evidence="3 6" id="KW-0812">Transmembrane</keyword>
<comment type="subcellular location">
    <subcellularLocation>
        <location evidence="1">Cell membrane</location>
        <topology evidence="1">Multi-pass membrane protein</topology>
    </subcellularLocation>
</comment>
<evidence type="ECO:0000313" key="7">
    <source>
        <dbReference type="EMBL" id="MBM7716088.1"/>
    </source>
</evidence>
<dbReference type="Pfam" id="PF07690">
    <property type="entry name" value="MFS_1"/>
    <property type="match status" value="1"/>
</dbReference>
<dbReference type="Proteomes" id="UP000823485">
    <property type="component" value="Unassembled WGS sequence"/>
</dbReference>
<gene>
    <name evidence="7" type="ORF">JOC94_003099</name>
</gene>
<dbReference type="RefSeq" id="WP_077109576.1">
    <property type="nucleotide sequence ID" value="NZ_JAFBFH010000022.1"/>
</dbReference>
<feature type="transmembrane region" description="Helical" evidence="6">
    <location>
        <begin position="375"/>
        <end position="393"/>
    </location>
</feature>
<keyword evidence="2" id="KW-1003">Cell membrane</keyword>
<feature type="transmembrane region" description="Helical" evidence="6">
    <location>
        <begin position="7"/>
        <end position="31"/>
    </location>
</feature>
<accession>A0ABS2R8X5</accession>
<dbReference type="CDD" id="cd06173">
    <property type="entry name" value="MFS_MefA_like"/>
    <property type="match status" value="1"/>
</dbReference>
<evidence type="ECO:0000313" key="8">
    <source>
        <dbReference type="Proteomes" id="UP000823485"/>
    </source>
</evidence>
<name>A0ABS2R8X5_9BACI</name>
<keyword evidence="4 6" id="KW-1133">Transmembrane helix</keyword>
<evidence type="ECO:0000256" key="6">
    <source>
        <dbReference type="SAM" id="Phobius"/>
    </source>
</evidence>